<name>A0A8H6VXE3_9AGAR</name>
<accession>A0A8H6VXE3</accession>
<feature type="region of interest" description="Disordered" evidence="1">
    <location>
        <begin position="1"/>
        <end position="72"/>
    </location>
</feature>
<dbReference type="GeneID" id="59350535"/>
<dbReference type="OrthoDB" id="3270336at2759"/>
<protein>
    <submittedName>
        <fullName evidence="2">Uncharacterized protein</fullName>
    </submittedName>
</protein>
<dbReference type="AlphaFoldDB" id="A0A8H6VXE3"/>
<feature type="compositionally biased region" description="Low complexity" evidence="1">
    <location>
        <begin position="42"/>
        <end position="64"/>
    </location>
</feature>
<sequence>MSSHRKSSHDRHGSSRGTPQTSYVEGSASRPQTSYVEGSRQPQAGPSRSRRAAQPSAASTSRSQNAKRQPRPLTMEEYGEVMNPELPSHSWRLVPRSQLGPQEIPPHSKFYHGLVRNLPAVYTVLNGNREFMTRIPRDLKAPSSPETLDGELHQTAWVDLEMPHLLFLPRTNVFTGPLLQSLKMTTRTVPIERRTTHVFSVASQSMVSTRHWVMAAKPLKRWLRIEAFLQKCLLWLERRVREAGPLDYRGSRHRAPVFFGYSHRYESEHNLVAAVLNSRDAFLPLLATISLRILTLDAVALKSSTAANSWRNDLVPLYFSMGSTSVAKLASLSSMQIVHFEPSDADVERLRKELSGRDAYIEWLLVRSNIRRWGVLPNHDCVVDDLSHHLPAAPKPPAVERGSGQNRGENWDAFFARRRIDNALKEELELHSQREARLRRENLAAKGGGIGKRGARVFVWSDEGGGFWQRIYDGFSNEWDLCGAIKSAGDLSSFNYFDDDDDDDDANDKNSGLYSDVVHLVEETRAVVVKETTSLTVATQNLLQDSVAVEEDVQTFFEQEIQVGNTDEDDPSRVSQLDEIQSTLELRFGHQSIDEPFDKVLDERDCRRALGNGKSTKPLTASAKALLLTLVDAKKLDDIPEHLIDICRADSRATLWEDRGVDIKKALFAVSIPYNWISWIARRRQAIR</sequence>
<gene>
    <name evidence="2" type="ORF">MIND_01148800</name>
</gene>
<proteinExistence type="predicted"/>
<organism evidence="2 3">
    <name type="scientific">Mycena indigotica</name>
    <dbReference type="NCBI Taxonomy" id="2126181"/>
    <lineage>
        <taxon>Eukaryota</taxon>
        <taxon>Fungi</taxon>
        <taxon>Dikarya</taxon>
        <taxon>Basidiomycota</taxon>
        <taxon>Agaricomycotina</taxon>
        <taxon>Agaricomycetes</taxon>
        <taxon>Agaricomycetidae</taxon>
        <taxon>Agaricales</taxon>
        <taxon>Marasmiineae</taxon>
        <taxon>Mycenaceae</taxon>
        <taxon>Mycena</taxon>
    </lineage>
</organism>
<reference evidence="2" key="1">
    <citation type="submission" date="2020-05" db="EMBL/GenBank/DDBJ databases">
        <title>Mycena genomes resolve the evolution of fungal bioluminescence.</title>
        <authorList>
            <person name="Tsai I.J."/>
        </authorList>
    </citation>
    <scope>NUCLEOTIDE SEQUENCE</scope>
    <source>
        <strain evidence="2">171206Taipei</strain>
    </source>
</reference>
<dbReference type="Proteomes" id="UP000636479">
    <property type="component" value="Unassembled WGS sequence"/>
</dbReference>
<dbReference type="RefSeq" id="XP_037215851.1">
    <property type="nucleotide sequence ID" value="XM_037368019.1"/>
</dbReference>
<evidence type="ECO:0000313" key="3">
    <source>
        <dbReference type="Proteomes" id="UP000636479"/>
    </source>
</evidence>
<feature type="compositionally biased region" description="Polar residues" evidence="1">
    <location>
        <begin position="15"/>
        <end position="36"/>
    </location>
</feature>
<dbReference type="EMBL" id="JACAZF010000010">
    <property type="protein sequence ID" value="KAF7293688.1"/>
    <property type="molecule type" value="Genomic_DNA"/>
</dbReference>
<comment type="caution">
    <text evidence="2">The sequence shown here is derived from an EMBL/GenBank/DDBJ whole genome shotgun (WGS) entry which is preliminary data.</text>
</comment>
<evidence type="ECO:0000313" key="2">
    <source>
        <dbReference type="EMBL" id="KAF7293688.1"/>
    </source>
</evidence>
<evidence type="ECO:0000256" key="1">
    <source>
        <dbReference type="SAM" id="MobiDB-lite"/>
    </source>
</evidence>
<keyword evidence="3" id="KW-1185">Reference proteome</keyword>